<dbReference type="EMBL" id="AMYD01001332">
    <property type="protein sequence ID" value="EQB53639.1"/>
    <property type="molecule type" value="Genomic_DNA"/>
</dbReference>
<dbReference type="Proteomes" id="UP000015530">
    <property type="component" value="Unassembled WGS sequence"/>
</dbReference>
<sequence length="35" mass="4107">MTHVLERLSQTTLYRSWPLLPRTRSVEASAVIHTR</sequence>
<gene>
    <name evidence="1" type="ORF">CGLO_06618</name>
</gene>
<organism evidence="1 2">
    <name type="scientific">Colletotrichum gloeosporioides (strain Cg-14)</name>
    <name type="common">Anthracnose fungus</name>
    <name type="synonym">Glomerella cingulata</name>
    <dbReference type="NCBI Taxonomy" id="1237896"/>
    <lineage>
        <taxon>Eukaryota</taxon>
        <taxon>Fungi</taxon>
        <taxon>Dikarya</taxon>
        <taxon>Ascomycota</taxon>
        <taxon>Pezizomycotina</taxon>
        <taxon>Sordariomycetes</taxon>
        <taxon>Hypocreomycetidae</taxon>
        <taxon>Glomerellales</taxon>
        <taxon>Glomerellaceae</taxon>
        <taxon>Colletotrichum</taxon>
        <taxon>Colletotrichum gloeosporioides species complex</taxon>
    </lineage>
</organism>
<protein>
    <submittedName>
        <fullName evidence="1">Uncharacterized protein</fullName>
    </submittedName>
</protein>
<dbReference type="HOGENOM" id="CLU_3368436_0_0_1"/>
<accession>T0KNN5</accession>
<comment type="caution">
    <text evidence="1">The sequence shown here is derived from an EMBL/GenBank/DDBJ whole genome shotgun (WGS) entry which is preliminary data.</text>
</comment>
<reference evidence="2" key="1">
    <citation type="journal article" date="2013" name="Mol. Plant Microbe Interact.">
        <title>Global aspects of pacC regulation of pathogenicity genes in Colletotrichum gloeosporioides as revealed by transcriptome analysis.</title>
        <authorList>
            <person name="Alkan N."/>
            <person name="Meng X."/>
            <person name="Friedlander G."/>
            <person name="Reuveni E."/>
            <person name="Sukno S."/>
            <person name="Sherman A."/>
            <person name="Thon M."/>
            <person name="Fluhr R."/>
            <person name="Prusky D."/>
        </authorList>
    </citation>
    <scope>NUCLEOTIDE SEQUENCE [LARGE SCALE GENOMIC DNA]</scope>
    <source>
        <strain evidence="2">Cg-14</strain>
    </source>
</reference>
<evidence type="ECO:0000313" key="2">
    <source>
        <dbReference type="Proteomes" id="UP000015530"/>
    </source>
</evidence>
<name>T0KNN5_COLGC</name>
<evidence type="ECO:0000313" key="1">
    <source>
        <dbReference type="EMBL" id="EQB53639.1"/>
    </source>
</evidence>
<proteinExistence type="predicted"/>
<dbReference type="AlphaFoldDB" id="T0KNN5"/>